<name>A0ABU9ZJV7_9HYPH</name>
<organism evidence="1 2">
    <name type="scientific">Methylorubrum rhodesianum</name>
    <dbReference type="NCBI Taxonomy" id="29427"/>
    <lineage>
        <taxon>Bacteria</taxon>
        <taxon>Pseudomonadati</taxon>
        <taxon>Pseudomonadota</taxon>
        <taxon>Alphaproteobacteria</taxon>
        <taxon>Hyphomicrobiales</taxon>
        <taxon>Methylobacteriaceae</taxon>
        <taxon>Methylorubrum</taxon>
    </lineage>
</organism>
<dbReference type="Proteomes" id="UP001404845">
    <property type="component" value="Unassembled WGS sequence"/>
</dbReference>
<evidence type="ECO:0000313" key="2">
    <source>
        <dbReference type="Proteomes" id="UP001404845"/>
    </source>
</evidence>
<accession>A0ABU9ZJV7</accession>
<keyword evidence="2" id="KW-1185">Reference proteome</keyword>
<evidence type="ECO:0000313" key="1">
    <source>
        <dbReference type="EMBL" id="MEN3231441.1"/>
    </source>
</evidence>
<gene>
    <name evidence="1" type="ORF">PUR21_28075</name>
</gene>
<comment type="caution">
    <text evidence="1">The sequence shown here is derived from an EMBL/GenBank/DDBJ whole genome shotgun (WGS) entry which is preliminary data.</text>
</comment>
<dbReference type="RefSeq" id="WP_200670552.1">
    <property type="nucleotide sequence ID" value="NZ_JACWCW010000009.1"/>
</dbReference>
<protein>
    <submittedName>
        <fullName evidence="1">Uncharacterized protein</fullName>
    </submittedName>
</protein>
<sequence>MLWILRNSGREIFRGSYQGAIETAERMLACERTFHADGTERAPRLERGFILTPASRRAQIGGRAA</sequence>
<proteinExistence type="predicted"/>
<reference evidence="1 2" key="1">
    <citation type="journal article" date="2023" name="PLoS ONE">
        <title>Complete genome assembly of Hawai'i environmental nontuberculous mycobacteria reveals unexpected co-isolation with methylobacteria.</title>
        <authorList>
            <person name="Hendrix J."/>
            <person name="Epperson L.E."/>
            <person name="Tong E.I."/>
            <person name="Chan Y.L."/>
            <person name="Hasan N.A."/>
            <person name="Dawrs S.N."/>
            <person name="Norton G.J."/>
            <person name="Virdi R."/>
            <person name="Crooks J.L."/>
            <person name="Chan E.D."/>
            <person name="Honda J.R."/>
            <person name="Strong M."/>
        </authorList>
    </citation>
    <scope>NUCLEOTIDE SEQUENCE [LARGE SCALE GENOMIC DNA]</scope>
    <source>
        <strain evidence="1 2">NJH_HI01</strain>
    </source>
</reference>
<dbReference type="EMBL" id="JAQYXL010000001">
    <property type="protein sequence ID" value="MEN3231441.1"/>
    <property type="molecule type" value="Genomic_DNA"/>
</dbReference>